<feature type="transmembrane region" description="Helical" evidence="1">
    <location>
        <begin position="17"/>
        <end position="37"/>
    </location>
</feature>
<accession>A0A0L8IHT4</accession>
<sequence>MYVNYASLDFLPYFNEALFSSLLYLHTFAILWSFITFKRRNSIECYEIQLT</sequence>
<keyword evidence="1" id="KW-1133">Transmembrane helix</keyword>
<evidence type="ECO:0000256" key="1">
    <source>
        <dbReference type="SAM" id="Phobius"/>
    </source>
</evidence>
<keyword evidence="1" id="KW-0812">Transmembrane</keyword>
<keyword evidence="1" id="KW-0472">Membrane</keyword>
<name>A0A0L8IHT4_OCTBM</name>
<gene>
    <name evidence="2" type="ORF">OCBIM_22010614mg</name>
</gene>
<protein>
    <submittedName>
        <fullName evidence="2">Uncharacterized protein</fullName>
    </submittedName>
</protein>
<organism evidence="2">
    <name type="scientific">Octopus bimaculoides</name>
    <name type="common">California two-spotted octopus</name>
    <dbReference type="NCBI Taxonomy" id="37653"/>
    <lineage>
        <taxon>Eukaryota</taxon>
        <taxon>Metazoa</taxon>
        <taxon>Spiralia</taxon>
        <taxon>Lophotrochozoa</taxon>
        <taxon>Mollusca</taxon>
        <taxon>Cephalopoda</taxon>
        <taxon>Coleoidea</taxon>
        <taxon>Octopodiformes</taxon>
        <taxon>Octopoda</taxon>
        <taxon>Incirrata</taxon>
        <taxon>Octopodidae</taxon>
        <taxon>Octopus</taxon>
    </lineage>
</organism>
<evidence type="ECO:0000313" key="2">
    <source>
        <dbReference type="EMBL" id="KOG01052.1"/>
    </source>
</evidence>
<reference evidence="2" key="1">
    <citation type="submission" date="2015-07" db="EMBL/GenBank/DDBJ databases">
        <title>MeaNS - Measles Nucleotide Surveillance Program.</title>
        <authorList>
            <person name="Tran T."/>
            <person name="Druce J."/>
        </authorList>
    </citation>
    <scope>NUCLEOTIDE SEQUENCE</scope>
    <source>
        <strain evidence="2">UCB-OBI-ISO-001</strain>
        <tissue evidence="2">Gonad</tissue>
    </source>
</reference>
<dbReference type="AlphaFoldDB" id="A0A0L8IHT4"/>
<proteinExistence type="predicted"/>
<dbReference type="EMBL" id="KQ415669">
    <property type="protein sequence ID" value="KOG01052.1"/>
    <property type="molecule type" value="Genomic_DNA"/>
</dbReference>